<sequence>MEEGTILGTIMWVKNYNEILEKFNDRNIKRISKAIVCPQITKVVSWGEDLVCLDEKFIISMDIYYPDIVFKYNIDTYMSNICIDVYNKLAESGLNGLVDKYIPSYKQCDGYEEKSVEFNFSEKLCECGRIRAVC</sequence>
<name>A0A137PH75_CONC2</name>
<dbReference type="Proteomes" id="UP000070444">
    <property type="component" value="Unassembled WGS sequence"/>
</dbReference>
<organism evidence="1 2">
    <name type="scientific">Conidiobolus coronatus (strain ATCC 28846 / CBS 209.66 / NRRL 28638)</name>
    <name type="common">Delacroixia coronata</name>
    <dbReference type="NCBI Taxonomy" id="796925"/>
    <lineage>
        <taxon>Eukaryota</taxon>
        <taxon>Fungi</taxon>
        <taxon>Fungi incertae sedis</taxon>
        <taxon>Zoopagomycota</taxon>
        <taxon>Entomophthoromycotina</taxon>
        <taxon>Entomophthoromycetes</taxon>
        <taxon>Entomophthorales</taxon>
        <taxon>Ancylistaceae</taxon>
        <taxon>Conidiobolus</taxon>
    </lineage>
</organism>
<reference evidence="1 2" key="1">
    <citation type="journal article" date="2015" name="Genome Biol. Evol.">
        <title>Phylogenomic analyses indicate that early fungi evolved digesting cell walls of algal ancestors of land plants.</title>
        <authorList>
            <person name="Chang Y."/>
            <person name="Wang S."/>
            <person name="Sekimoto S."/>
            <person name="Aerts A.L."/>
            <person name="Choi C."/>
            <person name="Clum A."/>
            <person name="LaButti K.M."/>
            <person name="Lindquist E.A."/>
            <person name="Yee Ngan C."/>
            <person name="Ohm R.A."/>
            <person name="Salamov A.A."/>
            <person name="Grigoriev I.V."/>
            <person name="Spatafora J.W."/>
            <person name="Berbee M.L."/>
        </authorList>
    </citation>
    <scope>NUCLEOTIDE SEQUENCE [LARGE SCALE GENOMIC DNA]</scope>
    <source>
        <strain evidence="1 2">NRRL 28638</strain>
    </source>
</reference>
<keyword evidence="2" id="KW-1185">Reference proteome</keyword>
<proteinExistence type="predicted"/>
<evidence type="ECO:0000313" key="2">
    <source>
        <dbReference type="Proteomes" id="UP000070444"/>
    </source>
</evidence>
<protein>
    <submittedName>
        <fullName evidence="1">Uncharacterized protein</fullName>
    </submittedName>
</protein>
<accession>A0A137PH75</accession>
<gene>
    <name evidence="1" type="ORF">CONCODRAFT_2560</name>
</gene>
<dbReference type="EMBL" id="KQ964424">
    <property type="protein sequence ID" value="KXN74356.1"/>
    <property type="molecule type" value="Genomic_DNA"/>
</dbReference>
<dbReference type="AlphaFoldDB" id="A0A137PH75"/>
<evidence type="ECO:0000313" key="1">
    <source>
        <dbReference type="EMBL" id="KXN74356.1"/>
    </source>
</evidence>